<evidence type="ECO:0000313" key="2">
    <source>
        <dbReference type="EMBL" id="SDD52920.1"/>
    </source>
</evidence>
<evidence type="ECO:0000259" key="1">
    <source>
        <dbReference type="PROSITE" id="PS51832"/>
    </source>
</evidence>
<dbReference type="GO" id="GO:0008081">
    <property type="term" value="F:phosphoric diester hydrolase activity"/>
    <property type="evidence" value="ECO:0007669"/>
    <property type="project" value="UniProtKB-ARBA"/>
</dbReference>
<keyword evidence="3" id="KW-1185">Reference proteome</keyword>
<dbReference type="Pfam" id="PF13487">
    <property type="entry name" value="HD_5"/>
    <property type="match status" value="1"/>
</dbReference>
<dbReference type="InterPro" id="IPR003607">
    <property type="entry name" value="HD/PDEase_dom"/>
</dbReference>
<dbReference type="PANTHER" id="PTHR43155">
    <property type="entry name" value="CYCLIC DI-GMP PHOSPHODIESTERASE PA4108-RELATED"/>
    <property type="match status" value="1"/>
</dbReference>
<protein>
    <submittedName>
        <fullName evidence="2">HD-GYP domain, c-di-GMP phosphodiesterase class II (Or its inactivated variant)</fullName>
    </submittedName>
</protein>
<dbReference type="Proteomes" id="UP000199603">
    <property type="component" value="Unassembled WGS sequence"/>
</dbReference>
<organism evidence="2 3">
    <name type="scientific">Aquimonas voraii</name>
    <dbReference type="NCBI Taxonomy" id="265719"/>
    <lineage>
        <taxon>Bacteria</taxon>
        <taxon>Pseudomonadati</taxon>
        <taxon>Pseudomonadota</taxon>
        <taxon>Gammaproteobacteria</taxon>
        <taxon>Lysobacterales</taxon>
        <taxon>Lysobacteraceae</taxon>
        <taxon>Aquimonas</taxon>
    </lineage>
</organism>
<dbReference type="EMBL" id="FNAG01000003">
    <property type="protein sequence ID" value="SDD52920.1"/>
    <property type="molecule type" value="Genomic_DNA"/>
</dbReference>
<dbReference type="InterPro" id="IPR037522">
    <property type="entry name" value="HD_GYP_dom"/>
</dbReference>
<evidence type="ECO:0000313" key="3">
    <source>
        <dbReference type="Proteomes" id="UP000199603"/>
    </source>
</evidence>
<name>A0A1G6VGV1_9GAMM</name>
<dbReference type="STRING" id="265719.SAMN04488509_10382"/>
<dbReference type="RefSeq" id="WP_143006609.1">
    <property type="nucleotide sequence ID" value="NZ_FNAG01000003.1"/>
</dbReference>
<gene>
    <name evidence="2" type="ORF">SAMN04488509_10382</name>
</gene>
<reference evidence="2 3" key="1">
    <citation type="submission" date="2016-10" db="EMBL/GenBank/DDBJ databases">
        <authorList>
            <person name="de Groot N.N."/>
        </authorList>
    </citation>
    <scope>NUCLEOTIDE SEQUENCE [LARGE SCALE GENOMIC DNA]</scope>
    <source>
        <strain evidence="2 3">DSM 16957</strain>
    </source>
</reference>
<feature type="domain" description="HD-GYP" evidence="1">
    <location>
        <begin position="115"/>
        <end position="313"/>
    </location>
</feature>
<dbReference type="Gene3D" id="1.10.3210.10">
    <property type="entry name" value="Hypothetical protein af1432"/>
    <property type="match status" value="1"/>
</dbReference>
<accession>A0A1G6VGV1</accession>
<dbReference type="CDD" id="cd00077">
    <property type="entry name" value="HDc"/>
    <property type="match status" value="1"/>
</dbReference>
<dbReference type="PANTHER" id="PTHR43155:SF2">
    <property type="entry name" value="CYCLIC DI-GMP PHOSPHODIESTERASE PA4108"/>
    <property type="match status" value="1"/>
</dbReference>
<dbReference type="OrthoDB" id="9802066at2"/>
<sequence>MRPLQEEDVVLGRPLAQAVYDAEGRLLLEGGHIVRSSSVRGALLERGFVQETAAPVAEPEPDAFGGAPLATSLAMQTSVFGGLRGILETLIEVQQRLLRGDPQGLAGLRQLNDLLARYADTDVDAAMAAMQLSDPEDGLSARPIHAALLVRVLGGGAGLDADSIHSLCGAALSHDLALLPDAAALLRQDPHSGAVSAVELQQHPLQAAALLEAAGLDDPLWLDAVLHHHERLDGNGYPHRLGAERIGRGTRVLTLVDTYCAMIRPRAYGGAVQSKEALRALFLERGTAVDEGLTALFIKQVGLYPPGGIVRLASNEVAIVTRRGENTTQPQVRRLLKSDSTPDIDRIARDTADPLYAITESLPQDSYRALLRGIERLWD</sequence>
<dbReference type="AlphaFoldDB" id="A0A1G6VGV1"/>
<dbReference type="PROSITE" id="PS51832">
    <property type="entry name" value="HD_GYP"/>
    <property type="match status" value="1"/>
</dbReference>
<proteinExistence type="predicted"/>
<dbReference type="SUPFAM" id="SSF109604">
    <property type="entry name" value="HD-domain/PDEase-like"/>
    <property type="match status" value="1"/>
</dbReference>